<keyword evidence="1" id="KW-0479">Metal-binding</keyword>
<name>A0AAD4M4Z9_9AGAM</name>
<evidence type="ECO:0000256" key="4">
    <source>
        <dbReference type="ARBA" id="ARBA00022833"/>
    </source>
</evidence>
<dbReference type="SMART" id="SM00355">
    <property type="entry name" value="ZnF_C2H2"/>
    <property type="match status" value="3"/>
</dbReference>
<gene>
    <name evidence="9" type="ORF">B0F90DRAFT_265747</name>
</gene>
<dbReference type="GO" id="GO:0008270">
    <property type="term" value="F:zinc ion binding"/>
    <property type="evidence" value="ECO:0007669"/>
    <property type="project" value="UniProtKB-KW"/>
</dbReference>
<dbReference type="AlphaFoldDB" id="A0AAD4M4Z9"/>
<keyword evidence="5" id="KW-0539">Nucleus</keyword>
<feature type="domain" description="C2H2-type" evidence="8">
    <location>
        <begin position="141"/>
        <end position="168"/>
    </location>
</feature>
<dbReference type="EMBL" id="WTXG01000012">
    <property type="protein sequence ID" value="KAI0301905.1"/>
    <property type="molecule type" value="Genomic_DNA"/>
</dbReference>
<proteinExistence type="predicted"/>
<keyword evidence="10" id="KW-1185">Reference proteome</keyword>
<dbReference type="SUPFAM" id="SSF57667">
    <property type="entry name" value="beta-beta-alpha zinc fingers"/>
    <property type="match status" value="1"/>
</dbReference>
<dbReference type="GO" id="GO:0000978">
    <property type="term" value="F:RNA polymerase II cis-regulatory region sequence-specific DNA binding"/>
    <property type="evidence" value="ECO:0007669"/>
    <property type="project" value="TreeGrafter"/>
</dbReference>
<sequence length="461" mass="50790">MRPFGNVGSSPQMSLDIGPPLCLNTTVFHPLLLIHQDSFLPPPPKTPVIHLPKLTSTLFIHLAMMPLQPTNVVPSASESQCPDCGKTMSRPSDLKRHRKAQHPDGTEPKIQCPWPGCQYQTNQGSNLKTHCDARHSNELRYPCLECGRRFSDGAARIRHRKNKHGYQPYHTSKYLARQELKKTDATQKTGKVVSSKTAGLRTVPYSFPNASTSNFSLGDELTNVPYHNDFWKQIVDMAVRRRDADSQHPLTAQVHGLEEGTPDPDAPSNFQAVPDVSTQAVSPLQPFTPPSDVIHGSIFPNESQALGQLSTRYSSTIPCVQSDYVPSDYVPSNCVPSDYVPLFPSFDTDPVACPISGSPLSYPVIGYQSQHEGPAMVSYNNVPIPDAVMVPTVSTVPPSSLPSSLPFFPPNYEVSTPPEPVSELNWSSSPSSTISMPYPQFFFPSPRPGHVYDDWSQSNLF</sequence>
<feature type="domain" description="C2H2-type" evidence="8">
    <location>
        <begin position="79"/>
        <end position="107"/>
    </location>
</feature>
<comment type="caution">
    <text evidence="9">The sequence shown here is derived from an EMBL/GenBank/DDBJ whole genome shotgun (WGS) entry which is preliminary data.</text>
</comment>
<dbReference type="PANTHER" id="PTHR24388">
    <property type="entry name" value="ZINC FINGER PROTEIN"/>
    <property type="match status" value="1"/>
</dbReference>
<evidence type="ECO:0000256" key="2">
    <source>
        <dbReference type="ARBA" id="ARBA00022737"/>
    </source>
</evidence>
<feature type="region of interest" description="Disordered" evidence="7">
    <location>
        <begin position="74"/>
        <end position="107"/>
    </location>
</feature>
<evidence type="ECO:0000256" key="6">
    <source>
        <dbReference type="PROSITE-ProRule" id="PRU00042"/>
    </source>
</evidence>
<protein>
    <recommendedName>
        <fullName evidence="8">C2H2-type domain-containing protein</fullName>
    </recommendedName>
</protein>
<keyword evidence="4" id="KW-0862">Zinc</keyword>
<evidence type="ECO:0000313" key="9">
    <source>
        <dbReference type="EMBL" id="KAI0301905.1"/>
    </source>
</evidence>
<dbReference type="PANTHER" id="PTHR24388:SF93">
    <property type="entry name" value="ZINC FINGER PROTEIN 672"/>
    <property type="match status" value="1"/>
</dbReference>
<evidence type="ECO:0000256" key="5">
    <source>
        <dbReference type="ARBA" id="ARBA00023242"/>
    </source>
</evidence>
<evidence type="ECO:0000256" key="1">
    <source>
        <dbReference type="ARBA" id="ARBA00022723"/>
    </source>
</evidence>
<dbReference type="Pfam" id="PF00096">
    <property type="entry name" value="zf-C2H2"/>
    <property type="match status" value="1"/>
</dbReference>
<dbReference type="Gene3D" id="3.30.160.60">
    <property type="entry name" value="Classic Zinc Finger"/>
    <property type="match status" value="2"/>
</dbReference>
<dbReference type="PROSITE" id="PS00028">
    <property type="entry name" value="ZINC_FINGER_C2H2_1"/>
    <property type="match status" value="2"/>
</dbReference>
<evidence type="ECO:0000259" key="8">
    <source>
        <dbReference type="PROSITE" id="PS50157"/>
    </source>
</evidence>
<accession>A0AAD4M4Z9</accession>
<reference evidence="9" key="1">
    <citation type="journal article" date="2022" name="New Phytol.">
        <title>Evolutionary transition to the ectomycorrhizal habit in the genomes of a hyperdiverse lineage of mushroom-forming fungi.</title>
        <authorList>
            <person name="Looney B."/>
            <person name="Miyauchi S."/>
            <person name="Morin E."/>
            <person name="Drula E."/>
            <person name="Courty P.E."/>
            <person name="Kohler A."/>
            <person name="Kuo A."/>
            <person name="LaButti K."/>
            <person name="Pangilinan J."/>
            <person name="Lipzen A."/>
            <person name="Riley R."/>
            <person name="Andreopoulos W."/>
            <person name="He G."/>
            <person name="Johnson J."/>
            <person name="Nolan M."/>
            <person name="Tritt A."/>
            <person name="Barry K.W."/>
            <person name="Grigoriev I.V."/>
            <person name="Nagy L.G."/>
            <person name="Hibbett D."/>
            <person name="Henrissat B."/>
            <person name="Matheny P.B."/>
            <person name="Labbe J."/>
            <person name="Martin F.M."/>
        </authorList>
    </citation>
    <scope>NUCLEOTIDE SEQUENCE</scope>
    <source>
        <strain evidence="9">BPL690</strain>
    </source>
</reference>
<evidence type="ECO:0000256" key="7">
    <source>
        <dbReference type="SAM" id="MobiDB-lite"/>
    </source>
</evidence>
<dbReference type="Proteomes" id="UP001203297">
    <property type="component" value="Unassembled WGS sequence"/>
</dbReference>
<dbReference type="InterPro" id="IPR036236">
    <property type="entry name" value="Znf_C2H2_sf"/>
</dbReference>
<dbReference type="PROSITE" id="PS50157">
    <property type="entry name" value="ZINC_FINGER_C2H2_2"/>
    <property type="match status" value="2"/>
</dbReference>
<dbReference type="InterPro" id="IPR050527">
    <property type="entry name" value="Snail/Krueppel_Znf"/>
</dbReference>
<evidence type="ECO:0000256" key="3">
    <source>
        <dbReference type="ARBA" id="ARBA00022771"/>
    </source>
</evidence>
<keyword evidence="2" id="KW-0677">Repeat</keyword>
<evidence type="ECO:0000313" key="10">
    <source>
        <dbReference type="Proteomes" id="UP001203297"/>
    </source>
</evidence>
<dbReference type="InterPro" id="IPR013087">
    <property type="entry name" value="Znf_C2H2_type"/>
</dbReference>
<organism evidence="9 10">
    <name type="scientific">Multifurca ochricompacta</name>
    <dbReference type="NCBI Taxonomy" id="376703"/>
    <lineage>
        <taxon>Eukaryota</taxon>
        <taxon>Fungi</taxon>
        <taxon>Dikarya</taxon>
        <taxon>Basidiomycota</taxon>
        <taxon>Agaricomycotina</taxon>
        <taxon>Agaricomycetes</taxon>
        <taxon>Russulales</taxon>
        <taxon>Russulaceae</taxon>
        <taxon>Multifurca</taxon>
    </lineage>
</organism>
<dbReference type="GO" id="GO:0000981">
    <property type="term" value="F:DNA-binding transcription factor activity, RNA polymerase II-specific"/>
    <property type="evidence" value="ECO:0007669"/>
    <property type="project" value="TreeGrafter"/>
</dbReference>
<keyword evidence="3 6" id="KW-0863">Zinc-finger</keyword>